<evidence type="ECO:0000256" key="1">
    <source>
        <dbReference type="SAM" id="MobiDB-lite"/>
    </source>
</evidence>
<gene>
    <name evidence="3" type="ORF">QBC41DRAFT_367684</name>
</gene>
<dbReference type="EMBL" id="JAULSY010000113">
    <property type="protein sequence ID" value="KAK0665312.1"/>
    <property type="molecule type" value="Genomic_DNA"/>
</dbReference>
<organism evidence="3 4">
    <name type="scientific">Cercophora samala</name>
    <dbReference type="NCBI Taxonomy" id="330535"/>
    <lineage>
        <taxon>Eukaryota</taxon>
        <taxon>Fungi</taxon>
        <taxon>Dikarya</taxon>
        <taxon>Ascomycota</taxon>
        <taxon>Pezizomycotina</taxon>
        <taxon>Sordariomycetes</taxon>
        <taxon>Sordariomycetidae</taxon>
        <taxon>Sordariales</taxon>
        <taxon>Lasiosphaeriaceae</taxon>
        <taxon>Cercophora</taxon>
    </lineage>
</organism>
<feature type="domain" description="DUF7580" evidence="2">
    <location>
        <begin position="354"/>
        <end position="600"/>
    </location>
</feature>
<dbReference type="InterPro" id="IPR056002">
    <property type="entry name" value="DUF7580"/>
</dbReference>
<protein>
    <recommendedName>
        <fullName evidence="2">DUF7580 domain-containing protein</fullName>
    </recommendedName>
</protein>
<reference evidence="3" key="1">
    <citation type="submission" date="2023-06" db="EMBL/GenBank/DDBJ databases">
        <title>Genome-scale phylogeny and comparative genomics of the fungal order Sordariales.</title>
        <authorList>
            <consortium name="Lawrence Berkeley National Laboratory"/>
            <person name="Hensen N."/>
            <person name="Bonometti L."/>
            <person name="Westerberg I."/>
            <person name="Brannstrom I.O."/>
            <person name="Guillou S."/>
            <person name="Cros-Aarteil S."/>
            <person name="Calhoun S."/>
            <person name="Haridas S."/>
            <person name="Kuo A."/>
            <person name="Mondo S."/>
            <person name="Pangilinan J."/>
            <person name="Riley R."/>
            <person name="Labutti K."/>
            <person name="Andreopoulos B."/>
            <person name="Lipzen A."/>
            <person name="Chen C."/>
            <person name="Yanf M."/>
            <person name="Daum C."/>
            <person name="Ng V."/>
            <person name="Clum A."/>
            <person name="Steindorff A."/>
            <person name="Ohm R."/>
            <person name="Martin F."/>
            <person name="Silar P."/>
            <person name="Natvig D."/>
            <person name="Lalanne C."/>
            <person name="Gautier V."/>
            <person name="Ament-Velasquez S.L."/>
            <person name="Kruys A."/>
            <person name="Hutchinson M.I."/>
            <person name="Powell A.J."/>
            <person name="Barry K."/>
            <person name="Miller A.N."/>
            <person name="Grigoriev I.V."/>
            <person name="Debuchy R."/>
            <person name="Gladieux P."/>
            <person name="Thoren M.H."/>
            <person name="Johannesson H."/>
        </authorList>
    </citation>
    <scope>NUCLEOTIDE SEQUENCE</scope>
    <source>
        <strain evidence="3">CBS 307.81</strain>
    </source>
</reference>
<dbReference type="Pfam" id="PF24476">
    <property type="entry name" value="DUF7580"/>
    <property type="match status" value="1"/>
</dbReference>
<feature type="region of interest" description="Disordered" evidence="1">
    <location>
        <begin position="261"/>
        <end position="294"/>
    </location>
</feature>
<dbReference type="PANTHER" id="PTHR35186:SF4">
    <property type="entry name" value="PRION-INHIBITION AND PROPAGATION HELO DOMAIN-CONTAINING PROTEIN"/>
    <property type="match status" value="1"/>
</dbReference>
<proteinExistence type="predicted"/>
<evidence type="ECO:0000313" key="3">
    <source>
        <dbReference type="EMBL" id="KAK0665312.1"/>
    </source>
</evidence>
<dbReference type="Proteomes" id="UP001174997">
    <property type="component" value="Unassembled WGS sequence"/>
</dbReference>
<dbReference type="PANTHER" id="PTHR35186">
    <property type="entry name" value="ANK_REP_REGION DOMAIN-CONTAINING PROTEIN"/>
    <property type="match status" value="1"/>
</dbReference>
<evidence type="ECO:0000313" key="4">
    <source>
        <dbReference type="Proteomes" id="UP001174997"/>
    </source>
</evidence>
<sequence>MSGLEIAGAVLGSIPILISALERYGDAASAFRRQRKYKSELDYLKRNLQTERVKLQNVLEKLINGLVSSAQLEAMIKDPDGNEWKTESIQRKVKARLCESYEPFERNVEGVNLALQEMEQKLGTQNDGKVSEFRRGIFTLKRAAFDDLLKKIREGVSNLEKLTDQGIDLEPSRRVRSQGKLLQILRNLSNSLYRALQLSLPCGCQHDLGMKLERRAFDIALEHDEEKMICEWTFNLAVSSMSRPGTTVQDQKAMPAWQKVLVKPTPSPPPTTLSSRSPTSDIHPLIPQTSAAASPTARLKGKKTVTFRFSPLVSTSTVTTVVETQPQKTISTAISDLTNIMTAPLLSRITTTINLCESFQKLQQSCAVQDRSPYGVIIDQQALSMGRQYTVYPSEPTSTWSLISLREILEQKDSYLPMSYRDRLHLALVISSNVLQLHGTPWAPDTLDSHNVFFLARNGYPLYSHPLFLNTHSPSTKPASSPSASDSGIAFVFDREPKLLTLGFLLIELMLGQTLESLRGETGSGIFPEGSLVWKYVIAHNALPRVRTESLNYWTAVRRCMDGDLHTRGSGTDGTGLDSVSLCEEVYSGIVALLEKDYENCC</sequence>
<dbReference type="AlphaFoldDB" id="A0AA40D9A4"/>
<comment type="caution">
    <text evidence="3">The sequence shown here is derived from an EMBL/GenBank/DDBJ whole genome shotgun (WGS) entry which is preliminary data.</text>
</comment>
<evidence type="ECO:0000259" key="2">
    <source>
        <dbReference type="Pfam" id="PF24476"/>
    </source>
</evidence>
<name>A0AA40D9A4_9PEZI</name>
<keyword evidence="4" id="KW-1185">Reference proteome</keyword>
<accession>A0AA40D9A4</accession>